<organism evidence="1 2">
    <name type="scientific">Trifolium medium</name>
    <dbReference type="NCBI Taxonomy" id="97028"/>
    <lineage>
        <taxon>Eukaryota</taxon>
        <taxon>Viridiplantae</taxon>
        <taxon>Streptophyta</taxon>
        <taxon>Embryophyta</taxon>
        <taxon>Tracheophyta</taxon>
        <taxon>Spermatophyta</taxon>
        <taxon>Magnoliopsida</taxon>
        <taxon>eudicotyledons</taxon>
        <taxon>Gunneridae</taxon>
        <taxon>Pentapetalae</taxon>
        <taxon>rosids</taxon>
        <taxon>fabids</taxon>
        <taxon>Fabales</taxon>
        <taxon>Fabaceae</taxon>
        <taxon>Papilionoideae</taxon>
        <taxon>50 kb inversion clade</taxon>
        <taxon>NPAAA clade</taxon>
        <taxon>Hologalegina</taxon>
        <taxon>IRL clade</taxon>
        <taxon>Trifolieae</taxon>
        <taxon>Trifolium</taxon>
    </lineage>
</organism>
<accession>A0A392UZ38</accession>
<dbReference type="EMBL" id="LXQA011015530">
    <property type="protein sequence ID" value="MCI81288.1"/>
    <property type="molecule type" value="Genomic_DNA"/>
</dbReference>
<evidence type="ECO:0000313" key="2">
    <source>
        <dbReference type="Proteomes" id="UP000265520"/>
    </source>
</evidence>
<feature type="non-terminal residue" evidence="1">
    <location>
        <position position="66"/>
    </location>
</feature>
<dbReference type="Proteomes" id="UP000265520">
    <property type="component" value="Unassembled WGS sequence"/>
</dbReference>
<dbReference type="AlphaFoldDB" id="A0A392UZ38"/>
<protein>
    <submittedName>
        <fullName evidence="1">Uncharacterized protein</fullName>
    </submittedName>
</protein>
<reference evidence="1 2" key="1">
    <citation type="journal article" date="2018" name="Front. Plant Sci.">
        <title>Red Clover (Trifolium pratense) and Zigzag Clover (T. medium) - A Picture of Genomic Similarities and Differences.</title>
        <authorList>
            <person name="Dluhosova J."/>
            <person name="Istvanek J."/>
            <person name="Nedelnik J."/>
            <person name="Repkova J."/>
        </authorList>
    </citation>
    <scope>NUCLEOTIDE SEQUENCE [LARGE SCALE GENOMIC DNA]</scope>
    <source>
        <strain evidence="2">cv. 10/8</strain>
        <tissue evidence="1">Leaf</tissue>
    </source>
</reference>
<proteinExistence type="predicted"/>
<keyword evidence="2" id="KW-1185">Reference proteome</keyword>
<name>A0A392UZ38_9FABA</name>
<comment type="caution">
    <text evidence="1">The sequence shown here is derived from an EMBL/GenBank/DDBJ whole genome shotgun (WGS) entry which is preliminary data.</text>
</comment>
<evidence type="ECO:0000313" key="1">
    <source>
        <dbReference type="EMBL" id="MCI81288.1"/>
    </source>
</evidence>
<sequence>MKPKLENSLKLAHNEYCAQNDRGAKKKGEVLELDTQNALLAQSKLMTNQMEILVKYLTTPSNSQPH</sequence>